<keyword evidence="3 6" id="KW-0812">Transmembrane</keyword>
<name>A0ABY6KEZ2_9ARAC</name>
<organism evidence="7 8">
    <name type="scientific">Cordylochernes scorpioides</name>
    <dbReference type="NCBI Taxonomy" id="51811"/>
    <lineage>
        <taxon>Eukaryota</taxon>
        <taxon>Metazoa</taxon>
        <taxon>Ecdysozoa</taxon>
        <taxon>Arthropoda</taxon>
        <taxon>Chelicerata</taxon>
        <taxon>Arachnida</taxon>
        <taxon>Pseudoscorpiones</taxon>
        <taxon>Cheliferoidea</taxon>
        <taxon>Chernetidae</taxon>
        <taxon>Cordylochernes</taxon>
    </lineage>
</organism>
<evidence type="ECO:0000313" key="8">
    <source>
        <dbReference type="Proteomes" id="UP001235939"/>
    </source>
</evidence>
<gene>
    <name evidence="7" type="ORF">LAZ67_5000465</name>
</gene>
<evidence type="ECO:0008006" key="9">
    <source>
        <dbReference type="Google" id="ProtNLM"/>
    </source>
</evidence>
<dbReference type="PANTHER" id="PTHR28622:SF1">
    <property type="entry name" value="SMALL INTEGRAL MEMBRANE PROTEIN 7"/>
    <property type="match status" value="1"/>
</dbReference>
<evidence type="ECO:0000256" key="1">
    <source>
        <dbReference type="ARBA" id="ARBA00004167"/>
    </source>
</evidence>
<comment type="subcellular location">
    <subcellularLocation>
        <location evidence="1">Membrane</location>
        <topology evidence="1">Single-pass membrane protein</topology>
    </subcellularLocation>
</comment>
<evidence type="ECO:0000256" key="2">
    <source>
        <dbReference type="ARBA" id="ARBA00008578"/>
    </source>
</evidence>
<reference evidence="7 8" key="1">
    <citation type="submission" date="2022-01" db="EMBL/GenBank/DDBJ databases">
        <title>A chromosomal length assembly of Cordylochernes scorpioides.</title>
        <authorList>
            <person name="Zeh D."/>
            <person name="Zeh J."/>
        </authorList>
    </citation>
    <scope>NUCLEOTIDE SEQUENCE [LARGE SCALE GENOMIC DNA]</scope>
    <source>
        <strain evidence="7">IN4F17</strain>
        <tissue evidence="7">Whole Body</tissue>
    </source>
</reference>
<dbReference type="InterPro" id="IPR037659">
    <property type="entry name" value="SMIM7"/>
</dbReference>
<proteinExistence type="inferred from homology"/>
<sequence>MKAVWDIKVLCHSTLLVNAAAILNFKLTKDSSAELFNTPGKELTLGDKVRDFLQALRYFRIFIALWNIFVMFLMIMTIYARVQNLPLVQ</sequence>
<keyword evidence="4 6" id="KW-1133">Transmembrane helix</keyword>
<evidence type="ECO:0000313" key="7">
    <source>
        <dbReference type="EMBL" id="UYV67401.1"/>
    </source>
</evidence>
<feature type="transmembrane region" description="Helical" evidence="6">
    <location>
        <begin position="58"/>
        <end position="80"/>
    </location>
</feature>
<evidence type="ECO:0000256" key="3">
    <source>
        <dbReference type="ARBA" id="ARBA00022692"/>
    </source>
</evidence>
<keyword evidence="5 6" id="KW-0472">Membrane</keyword>
<protein>
    <recommendedName>
        <fullName evidence="9">Small integral membrane protein 7</fullName>
    </recommendedName>
</protein>
<evidence type="ECO:0000256" key="5">
    <source>
        <dbReference type="ARBA" id="ARBA00023136"/>
    </source>
</evidence>
<evidence type="ECO:0000256" key="4">
    <source>
        <dbReference type="ARBA" id="ARBA00022989"/>
    </source>
</evidence>
<dbReference type="EMBL" id="CP092867">
    <property type="protein sequence ID" value="UYV67401.1"/>
    <property type="molecule type" value="Genomic_DNA"/>
</dbReference>
<dbReference type="PANTHER" id="PTHR28622">
    <property type="entry name" value="SMALL INTEGRAL MEMBRANE PROTEIN 7"/>
    <property type="match status" value="1"/>
</dbReference>
<comment type="similarity">
    <text evidence="2">Belongs to the SMIM7 family.</text>
</comment>
<keyword evidence="8" id="KW-1185">Reference proteome</keyword>
<dbReference type="Proteomes" id="UP001235939">
    <property type="component" value="Chromosome 05"/>
</dbReference>
<accession>A0ABY6KEZ2</accession>
<evidence type="ECO:0000256" key="6">
    <source>
        <dbReference type="SAM" id="Phobius"/>
    </source>
</evidence>